<proteinExistence type="predicted"/>
<gene>
    <name evidence="1" type="ORF">IHE45_12G018800</name>
</gene>
<reference evidence="2" key="1">
    <citation type="journal article" date="2022" name="Nat. Commun.">
        <title>Chromosome evolution and the genetic basis of agronomically important traits in greater yam.</title>
        <authorList>
            <person name="Bredeson J.V."/>
            <person name="Lyons J.B."/>
            <person name="Oniyinde I.O."/>
            <person name="Okereke N.R."/>
            <person name="Kolade O."/>
            <person name="Nnabue I."/>
            <person name="Nwadili C.O."/>
            <person name="Hribova E."/>
            <person name="Parker M."/>
            <person name="Nwogha J."/>
            <person name="Shu S."/>
            <person name="Carlson J."/>
            <person name="Kariba R."/>
            <person name="Muthemba S."/>
            <person name="Knop K."/>
            <person name="Barton G.J."/>
            <person name="Sherwood A.V."/>
            <person name="Lopez-Montes A."/>
            <person name="Asiedu R."/>
            <person name="Jamnadass R."/>
            <person name="Muchugi A."/>
            <person name="Goodstein D."/>
            <person name="Egesi C.N."/>
            <person name="Featherston J."/>
            <person name="Asfaw A."/>
            <person name="Simpson G.G."/>
            <person name="Dolezel J."/>
            <person name="Hendre P.S."/>
            <person name="Van Deynze A."/>
            <person name="Kumar P.L."/>
            <person name="Obidiegwu J.E."/>
            <person name="Bhattacharjee R."/>
            <person name="Rokhsar D.S."/>
        </authorList>
    </citation>
    <scope>NUCLEOTIDE SEQUENCE [LARGE SCALE GENOMIC DNA]</scope>
    <source>
        <strain evidence="2">cv. TDa95/00328</strain>
    </source>
</reference>
<sequence length="304" mass="32837">MGTTPTLRSLHGALWGTPQMQFSIDKPVGAPLQTCSFRNESFFKTSFLCQSLRSSNINKRMLLLPYVKASAAESDLASNADSLTKSEQSSSAGENVQKSAFPNGFERLILELCDETTVAELKLKIGGFEMYVRRGISSSNAQIPTIPPNALPVQAPPIPSKPMSELGPLAPPAVPQKSPRTPSSPFINVPSAKDAKLAALEDSGVKTYVLVASPTVGSFRRARTLKGKRQPPSCKEGDMIKDGQVIGYLDQFGNELPIRSDVAGEVLKILYQDGGCLIKTLKLLSLFFQIYIEHAVLPAFPGIN</sequence>
<name>A0ACB7V0N0_DIOAL</name>
<organism evidence="1 2">
    <name type="scientific">Dioscorea alata</name>
    <name type="common">Purple yam</name>
    <dbReference type="NCBI Taxonomy" id="55571"/>
    <lineage>
        <taxon>Eukaryota</taxon>
        <taxon>Viridiplantae</taxon>
        <taxon>Streptophyta</taxon>
        <taxon>Embryophyta</taxon>
        <taxon>Tracheophyta</taxon>
        <taxon>Spermatophyta</taxon>
        <taxon>Magnoliopsida</taxon>
        <taxon>Liliopsida</taxon>
        <taxon>Dioscoreales</taxon>
        <taxon>Dioscoreaceae</taxon>
        <taxon>Dioscorea</taxon>
    </lineage>
</organism>
<dbReference type="EMBL" id="CM037022">
    <property type="protein sequence ID" value="KAH7666785.1"/>
    <property type="molecule type" value="Genomic_DNA"/>
</dbReference>
<accession>A0ACB7V0N0</accession>
<evidence type="ECO:0000313" key="2">
    <source>
        <dbReference type="Proteomes" id="UP000827976"/>
    </source>
</evidence>
<evidence type="ECO:0000313" key="1">
    <source>
        <dbReference type="EMBL" id="KAH7666785.1"/>
    </source>
</evidence>
<keyword evidence="2" id="KW-1185">Reference proteome</keyword>
<comment type="caution">
    <text evidence="1">The sequence shown here is derived from an EMBL/GenBank/DDBJ whole genome shotgun (WGS) entry which is preliminary data.</text>
</comment>
<dbReference type="Proteomes" id="UP000827976">
    <property type="component" value="Chromosome 12"/>
</dbReference>
<protein>
    <submittedName>
        <fullName evidence="1">Biotin/lipoyl attachment domain-containing protein</fullName>
    </submittedName>
</protein>